<feature type="transmembrane region" description="Helical" evidence="1">
    <location>
        <begin position="358"/>
        <end position="377"/>
    </location>
</feature>
<feature type="transmembrane region" description="Helical" evidence="1">
    <location>
        <begin position="161"/>
        <end position="188"/>
    </location>
</feature>
<evidence type="ECO:0000256" key="1">
    <source>
        <dbReference type="SAM" id="Phobius"/>
    </source>
</evidence>
<feature type="transmembrane region" description="Helical" evidence="1">
    <location>
        <begin position="79"/>
        <end position="98"/>
    </location>
</feature>
<dbReference type="EMBL" id="NATQ01000088">
    <property type="protein sequence ID" value="OQX90210.1"/>
    <property type="molecule type" value="Genomic_DNA"/>
</dbReference>
<feature type="transmembrane region" description="Helical" evidence="1">
    <location>
        <begin position="6"/>
        <end position="25"/>
    </location>
</feature>
<feature type="transmembrane region" description="Helical" evidence="1">
    <location>
        <begin position="110"/>
        <end position="127"/>
    </location>
</feature>
<evidence type="ECO:0000313" key="2">
    <source>
        <dbReference type="EMBL" id="OQX90210.1"/>
    </source>
</evidence>
<feature type="transmembrane region" description="Helical" evidence="1">
    <location>
        <begin position="253"/>
        <end position="271"/>
    </location>
</feature>
<gene>
    <name evidence="2" type="ORF">B6D57_04315</name>
</gene>
<keyword evidence="1" id="KW-0812">Transmembrane</keyword>
<keyword evidence="1" id="KW-0472">Membrane</keyword>
<feature type="transmembrane region" description="Helical" evidence="1">
    <location>
        <begin position="200"/>
        <end position="220"/>
    </location>
</feature>
<evidence type="ECO:0000313" key="3">
    <source>
        <dbReference type="Proteomes" id="UP000192611"/>
    </source>
</evidence>
<reference evidence="3" key="1">
    <citation type="submission" date="2017-03" db="EMBL/GenBank/DDBJ databases">
        <title>Novel pathways for hydrocarbon cycling and metabolic interdependencies in hydrothermal sediment communities.</title>
        <authorList>
            <person name="Dombrowski N."/>
            <person name="Seitz K."/>
            <person name="Teske A."/>
            <person name="Baker B."/>
        </authorList>
    </citation>
    <scope>NUCLEOTIDE SEQUENCE [LARGE SCALE GENOMIC DNA]</scope>
</reference>
<proteinExistence type="predicted"/>
<evidence type="ECO:0008006" key="4">
    <source>
        <dbReference type="Google" id="ProtNLM"/>
    </source>
</evidence>
<protein>
    <recommendedName>
        <fullName evidence="4">Glycosyltransferase RgtA/B/C/D-like domain-containing protein</fullName>
    </recommendedName>
</protein>
<organism evidence="2 3">
    <name type="scientific">Candidatus Coatesbacteria bacterium 4484_99</name>
    <dbReference type="NCBI Taxonomy" id="1970774"/>
    <lineage>
        <taxon>Bacteria</taxon>
        <taxon>Candidatus Coatesiibacteriota</taxon>
    </lineage>
</organism>
<name>A0A1W9S1P1_9BACT</name>
<sequence length="517" mass="60194">MTKLLYLIVIIYALVILFVFPKWTVDDAYIIYRYADNLANHSELTWNIGEDPVEGYTGIVLPVILACLIKVGISPVLGSHIIGVTFYLFGGFMIYLILRRLSIREVTRSIVVLLYFTAPFMFTHALSGLETTLFSSVIASCVFTLLICLENKEKQIQRESLLLLLLLLAGLIRPEGVVLAIISIIAVIFTKVKYKKKKPYPFILLSVFVYLIPGLIYFLWRWKFYGQILPNTFYVKTHSGTINVYTFKDMYRFLLTYLSGPMLICILLNVIDPDLSLKRIREKRVYSLNPQYIVVYFAITIFLLLVFIQYAQSSLLMNFSYRFFVPFFVVFLIIIGVFIDLGLYVIQWTRRDKHLRYRILKILTASLILIQILVYLGTLRREITFCSEYKQLIDEVHKPAGMFLKKNVPTSEWLIIYMDAGAIPYFSELKTVDFGKLNDEFLAKGNLSESEVIDYFYSFNAGAVVITSYDWDNIDYTPELNSIVNDPRFKQYTLVKKYKTPVRKNYFEFVFLRKDLL</sequence>
<feature type="transmembrane region" description="Helical" evidence="1">
    <location>
        <begin position="323"/>
        <end position="346"/>
    </location>
</feature>
<dbReference type="Proteomes" id="UP000192611">
    <property type="component" value="Unassembled WGS sequence"/>
</dbReference>
<comment type="caution">
    <text evidence="2">The sequence shown here is derived from an EMBL/GenBank/DDBJ whole genome shotgun (WGS) entry which is preliminary data.</text>
</comment>
<keyword evidence="1" id="KW-1133">Transmembrane helix</keyword>
<feature type="transmembrane region" description="Helical" evidence="1">
    <location>
        <begin position="292"/>
        <end position="311"/>
    </location>
</feature>
<accession>A0A1W9S1P1</accession>
<dbReference type="AlphaFoldDB" id="A0A1W9S1P1"/>